<name>A0A7W7N139_9ACTN</name>
<reference evidence="3 4" key="3">
    <citation type="submission" date="2020-08" db="EMBL/GenBank/DDBJ databases">
        <title>Sequencing the genomes of 1000 actinobacteria strains.</title>
        <authorList>
            <person name="Klenk H.-P."/>
        </authorList>
    </citation>
    <scope>NUCLEOTIDE SEQUENCE [LARGE SCALE GENOMIC DNA]</scope>
    <source>
        <strain evidence="3 4">DSM 44772</strain>
    </source>
</reference>
<keyword evidence="1" id="KW-1133">Transmembrane helix</keyword>
<dbReference type="EMBL" id="BAAAHD010000010">
    <property type="protein sequence ID" value="GAA0551627.1"/>
    <property type="molecule type" value="Genomic_DNA"/>
</dbReference>
<evidence type="ECO:0000313" key="5">
    <source>
        <dbReference type="Proteomes" id="UP001501427"/>
    </source>
</evidence>
<evidence type="ECO:0000256" key="1">
    <source>
        <dbReference type="SAM" id="Phobius"/>
    </source>
</evidence>
<feature type="transmembrane region" description="Helical" evidence="1">
    <location>
        <begin position="152"/>
        <end position="174"/>
    </location>
</feature>
<evidence type="ECO:0008006" key="6">
    <source>
        <dbReference type="Google" id="ProtNLM"/>
    </source>
</evidence>
<dbReference type="EMBL" id="JACHMV010000001">
    <property type="protein sequence ID" value="MBB4777769.1"/>
    <property type="molecule type" value="Genomic_DNA"/>
</dbReference>
<proteinExistence type="predicted"/>
<reference evidence="5" key="2">
    <citation type="journal article" date="2019" name="Int. J. Syst. Evol. Microbiol.">
        <title>The Global Catalogue of Microorganisms (GCM) 10K type strain sequencing project: providing services to taxonomists for standard genome sequencing and annotation.</title>
        <authorList>
            <consortium name="The Broad Institute Genomics Platform"/>
            <consortium name="The Broad Institute Genome Sequencing Center for Infectious Disease"/>
            <person name="Wu L."/>
            <person name="Ma J."/>
        </authorList>
    </citation>
    <scope>NUCLEOTIDE SEQUENCE [LARGE SCALE GENOMIC DNA]</scope>
    <source>
        <strain evidence="5">JCM 10667</strain>
    </source>
</reference>
<feature type="transmembrane region" description="Helical" evidence="1">
    <location>
        <begin position="6"/>
        <end position="25"/>
    </location>
</feature>
<evidence type="ECO:0000313" key="4">
    <source>
        <dbReference type="Proteomes" id="UP000549343"/>
    </source>
</evidence>
<keyword evidence="5" id="KW-1185">Reference proteome</keyword>
<dbReference type="RefSeq" id="WP_184888447.1">
    <property type="nucleotide sequence ID" value="NZ_BAAAHD010000010.1"/>
</dbReference>
<feature type="transmembrane region" description="Helical" evidence="1">
    <location>
        <begin position="186"/>
        <end position="207"/>
    </location>
</feature>
<reference evidence="2" key="4">
    <citation type="submission" date="2023-12" db="EMBL/GenBank/DDBJ databases">
        <authorList>
            <person name="Sun Q."/>
            <person name="Inoue M."/>
        </authorList>
    </citation>
    <scope>NUCLEOTIDE SEQUENCE</scope>
    <source>
        <strain evidence="2">JCM 10667</strain>
    </source>
</reference>
<dbReference type="Proteomes" id="UP001501427">
    <property type="component" value="Unassembled WGS sequence"/>
</dbReference>
<keyword evidence="1" id="KW-0472">Membrane</keyword>
<comment type="caution">
    <text evidence="3">The sequence shown here is derived from an EMBL/GenBank/DDBJ whole genome shotgun (WGS) entry which is preliminary data.</text>
</comment>
<reference evidence="2" key="1">
    <citation type="journal article" date="2014" name="Int. J. Syst. Evol. Microbiol.">
        <title>Complete genome of a new Firmicutes species belonging to the dominant human colonic microbiota ('Ruminococcus bicirculans') reveals two chromosomes and a selective capacity to utilize plant glucans.</title>
        <authorList>
            <consortium name="NISC Comparative Sequencing Program"/>
            <person name="Wegmann U."/>
            <person name="Louis P."/>
            <person name="Goesmann A."/>
            <person name="Henrissat B."/>
            <person name="Duncan S.H."/>
            <person name="Flint H.J."/>
        </authorList>
    </citation>
    <scope>NUCLEOTIDE SEQUENCE</scope>
    <source>
        <strain evidence="2">JCM 10667</strain>
    </source>
</reference>
<organism evidence="3 4">
    <name type="scientific">Actinomadura livida</name>
    <dbReference type="NCBI Taxonomy" id="79909"/>
    <lineage>
        <taxon>Bacteria</taxon>
        <taxon>Bacillati</taxon>
        <taxon>Actinomycetota</taxon>
        <taxon>Actinomycetes</taxon>
        <taxon>Streptosporangiales</taxon>
        <taxon>Thermomonosporaceae</taxon>
        <taxon>Actinomadura</taxon>
    </lineage>
</organism>
<sequence>MDLEIFPLAVTMMAGPQIMSAIILVTTRRPVLVSLAFLLGVAVAVTAGVAVTRGVFDLLGAGVSLGEPSEHGSAGKIIQLVLVGLLVLMALRNYVRRATIEPPHWLGALMEAGPRRALRTGLLVVLFMPSDIVVMLTVGAHMEQHDVGFAGVLPFVGATVAVAALPLLLLLLFHRRAERAMPGVRAWMNNHSWLINIISCLVFIALIL</sequence>
<gene>
    <name evidence="3" type="ORF">F4557_006187</name>
    <name evidence="2" type="ORF">GCM10009546_12060</name>
</gene>
<feature type="transmembrane region" description="Helical" evidence="1">
    <location>
        <begin position="76"/>
        <end position="95"/>
    </location>
</feature>
<dbReference type="Pfam" id="PF11139">
    <property type="entry name" value="SfLAP"/>
    <property type="match status" value="1"/>
</dbReference>
<dbReference type="AlphaFoldDB" id="A0A7W7N139"/>
<evidence type="ECO:0000313" key="2">
    <source>
        <dbReference type="EMBL" id="GAA0551627.1"/>
    </source>
</evidence>
<dbReference type="Proteomes" id="UP000549343">
    <property type="component" value="Unassembled WGS sequence"/>
</dbReference>
<feature type="transmembrane region" description="Helical" evidence="1">
    <location>
        <begin position="32"/>
        <end position="56"/>
    </location>
</feature>
<keyword evidence="1" id="KW-0812">Transmembrane</keyword>
<accession>A0A7W7N139</accession>
<protein>
    <recommendedName>
        <fullName evidence="6">GAP family protein</fullName>
    </recommendedName>
</protein>
<evidence type="ECO:0000313" key="3">
    <source>
        <dbReference type="EMBL" id="MBB4777769.1"/>
    </source>
</evidence>
<dbReference type="InterPro" id="IPR021315">
    <property type="entry name" value="Gap/Sap"/>
</dbReference>
<feature type="transmembrane region" description="Helical" evidence="1">
    <location>
        <begin position="116"/>
        <end position="140"/>
    </location>
</feature>